<organism evidence="1">
    <name type="scientific">freshwater metagenome</name>
    <dbReference type="NCBI Taxonomy" id="449393"/>
    <lineage>
        <taxon>unclassified sequences</taxon>
        <taxon>metagenomes</taxon>
        <taxon>ecological metagenomes</taxon>
    </lineage>
</organism>
<name>A0A6J6WKP7_9ZZZZ</name>
<evidence type="ECO:0000313" key="1">
    <source>
        <dbReference type="EMBL" id="CAB4783895.1"/>
    </source>
</evidence>
<sequence length="54" mass="6059">MQYGLTKNIRTANPIKMAYQEMASIVSDVKQADNLNERLRYVFAGPGWEPEAAA</sequence>
<proteinExistence type="predicted"/>
<dbReference type="AlphaFoldDB" id="A0A6J6WKP7"/>
<protein>
    <submittedName>
        <fullName evidence="1">Unannotated protein</fullName>
    </submittedName>
</protein>
<dbReference type="EMBL" id="CAEZZV010000134">
    <property type="protein sequence ID" value="CAB4783895.1"/>
    <property type="molecule type" value="Genomic_DNA"/>
</dbReference>
<dbReference type="EMBL" id="CAFBQJ010000213">
    <property type="protein sequence ID" value="CAB5053769.1"/>
    <property type="molecule type" value="Genomic_DNA"/>
</dbReference>
<accession>A0A6J6WKP7</accession>
<reference evidence="1" key="1">
    <citation type="submission" date="2020-05" db="EMBL/GenBank/DDBJ databases">
        <authorList>
            <person name="Chiriac C."/>
            <person name="Salcher M."/>
            <person name="Ghai R."/>
            <person name="Kavagutti S V."/>
        </authorList>
    </citation>
    <scope>NUCLEOTIDE SEQUENCE</scope>
</reference>
<gene>
    <name evidence="1" type="ORF">UFOPK2921_01026</name>
    <name evidence="2" type="ORF">UFOPK4275_01077</name>
</gene>
<evidence type="ECO:0000313" key="2">
    <source>
        <dbReference type="EMBL" id="CAB5053769.1"/>
    </source>
</evidence>